<feature type="region of interest" description="Disordered" evidence="1">
    <location>
        <begin position="57"/>
        <end position="90"/>
    </location>
</feature>
<reference evidence="5 6" key="1">
    <citation type="journal article" date="2021" name="Environ. Microbiol.">
        <title>Genetic insights into the dark matter of the mammalian gut microbiota through targeted genome reconstruction.</title>
        <authorList>
            <person name="Lugli G.A."/>
            <person name="Alessandri G."/>
            <person name="Milani C."/>
            <person name="Viappiani A."/>
            <person name="Fontana F."/>
            <person name="Tarracchini C."/>
            <person name="Mancabelli L."/>
            <person name="Argentini C."/>
            <person name="Ruiz L."/>
            <person name="Margolles A."/>
            <person name="van Sinderen D."/>
            <person name="Turroni F."/>
            <person name="Ventura M."/>
        </authorList>
    </citation>
    <scope>NUCLEOTIDE SEQUENCE [LARGE SCALE GENOMIC DNA]</scope>
    <source>
        <strain evidence="5 6">MA1</strain>
    </source>
</reference>
<organism evidence="5 6">
    <name type="scientific">Bifidobacterium amazonense</name>
    <dbReference type="NCBI Taxonomy" id="2809027"/>
    <lineage>
        <taxon>Bacteria</taxon>
        <taxon>Bacillati</taxon>
        <taxon>Actinomycetota</taxon>
        <taxon>Actinomycetes</taxon>
        <taxon>Bifidobacteriales</taxon>
        <taxon>Bifidobacteriaceae</taxon>
        <taxon>Bifidobacterium</taxon>
    </lineage>
</organism>
<dbReference type="GO" id="GO:0016787">
    <property type="term" value="F:hydrolase activity"/>
    <property type="evidence" value="ECO:0007669"/>
    <property type="project" value="UniProtKB-KW"/>
</dbReference>
<dbReference type="EMBL" id="JAFEJT020000016">
    <property type="protein sequence ID" value="MCH9275702.1"/>
    <property type="molecule type" value="Genomic_DNA"/>
</dbReference>
<dbReference type="InterPro" id="IPR012338">
    <property type="entry name" value="Beta-lactam/transpept-like"/>
</dbReference>
<sequence length="393" mass="40661">MMRTWAANLVQSPVYRRRVLRVAGATLAVTVAMCGGMQYLWRDAAGDSATVTAKAKQATKTAKSSKTSQDSSAAEAQAKPTPTETALDGIGQIDGSAQVSTVGFTLDTDTQVQLEDELNTFAAYGYGVSFVLVDMTSGKTLASYADAARYSASAIKGPYVLSLAETGTIDLTAAYEAATDDDATTQYLIDQTITVSNNDTYKELHDTYGTDAFATWAKSAGVSVDVTQGSYLNMSAADLARMWAKGYGYLFGSADTGSADTGSAGSDGADSADGDASAGTSTAGSGSAGTSADNTTQTASDLDSAARQWLAGEYSDTLNSTIHMALGGQYSVYTKAGWINGEGDYYALNDAGIVRSSSGDYVLAVMTSAADEYELVSGLVSMLDTIHSASMTA</sequence>
<dbReference type="RefSeq" id="WP_241513463.1">
    <property type="nucleotide sequence ID" value="NZ_JAFEJT020000016.1"/>
</dbReference>
<feature type="compositionally biased region" description="Low complexity" evidence="1">
    <location>
        <begin position="260"/>
        <end position="293"/>
    </location>
</feature>
<keyword evidence="2" id="KW-1133">Transmembrane helix</keyword>
<evidence type="ECO:0000256" key="1">
    <source>
        <dbReference type="SAM" id="MobiDB-lite"/>
    </source>
</evidence>
<keyword evidence="2" id="KW-0812">Transmembrane</keyword>
<reference evidence="5 6" key="2">
    <citation type="journal article" date="2021" name="Syst. Appl. Microbiol.">
        <title>Phylogenetic classification of ten novel species belonging to the genus Bifidobacterium comprising B. phasiani sp. nov., B. pongonis sp. nov., B. saguinibicoloris sp. nov., B. colobi sp. nov., B. simiiventris sp. nov., B. santillanense sp. nov., B. miconis sp. nov., B. amazonense sp. nov., B. pluvialisilvae sp. nov., and B. miconisargentati sp. nov.</title>
        <authorList>
            <person name="Lugli G.A."/>
            <person name="Calvete-Torre I."/>
            <person name="Alessandri G."/>
            <person name="Milani C."/>
            <person name="Turroni F."/>
            <person name="Laiolo P."/>
            <person name="Ossiprandi M.C."/>
            <person name="Margolles A."/>
            <person name="Ruiz L."/>
            <person name="Ventura M."/>
        </authorList>
    </citation>
    <scope>NUCLEOTIDE SEQUENCE [LARGE SCALE GENOMIC DNA]</scope>
    <source>
        <strain evidence="5 6">MA1</strain>
    </source>
</reference>
<feature type="compositionally biased region" description="Low complexity" evidence="1">
    <location>
        <begin position="57"/>
        <end position="74"/>
    </location>
</feature>
<feature type="transmembrane region" description="Helical" evidence="2">
    <location>
        <begin position="20"/>
        <end position="41"/>
    </location>
</feature>
<evidence type="ECO:0000259" key="3">
    <source>
        <dbReference type="Pfam" id="PF13354"/>
    </source>
</evidence>
<keyword evidence="6" id="KW-1185">Reference proteome</keyword>
<dbReference type="InterPro" id="IPR045155">
    <property type="entry name" value="Beta-lactam_cat"/>
</dbReference>
<comment type="caution">
    <text evidence="5">The sequence shown here is derived from an EMBL/GenBank/DDBJ whole genome shotgun (WGS) entry which is preliminary data.</text>
</comment>
<keyword evidence="5" id="KW-0378">Hydrolase</keyword>
<reference evidence="5" key="3">
    <citation type="submission" date="2022-03" db="EMBL/GenBank/DDBJ databases">
        <authorList>
            <person name="Lugli G.A."/>
            <person name="Calvete-Torre I."/>
            <person name="Alessandri G."/>
            <person name="Milani C."/>
            <person name="Turroni F."/>
            <person name="Laiolo P."/>
            <person name="Ossiprandi M.C."/>
            <person name="Margolles A."/>
            <person name="Ruiz L."/>
            <person name="Ventura M."/>
        </authorList>
    </citation>
    <scope>NUCLEOTIDE SEQUENCE</scope>
    <source>
        <strain evidence="5">MA1</strain>
    </source>
</reference>
<dbReference type="EMBL" id="JAFEJT020000016">
    <property type="protein sequence ID" value="MCH9275714.1"/>
    <property type="molecule type" value="Genomic_DNA"/>
</dbReference>
<dbReference type="Pfam" id="PF13354">
    <property type="entry name" value="Beta-lactamase2"/>
    <property type="match status" value="1"/>
</dbReference>
<dbReference type="SUPFAM" id="SSF56601">
    <property type="entry name" value="beta-lactamase/transpeptidase-like"/>
    <property type="match status" value="1"/>
</dbReference>
<evidence type="ECO:0000313" key="5">
    <source>
        <dbReference type="EMBL" id="MCH9275714.1"/>
    </source>
</evidence>
<gene>
    <name evidence="4" type="ORF">JS533_005370</name>
    <name evidence="5" type="ORF">JS533_005440</name>
</gene>
<name>A0ABS9VUE0_9BIFI</name>
<dbReference type="Proteomes" id="UP000710815">
    <property type="component" value="Unassembled WGS sequence"/>
</dbReference>
<keyword evidence="2" id="KW-0472">Membrane</keyword>
<feature type="region of interest" description="Disordered" evidence="1">
    <location>
        <begin position="260"/>
        <end position="298"/>
    </location>
</feature>
<accession>A0ABS9VUE0</accession>
<dbReference type="Gene3D" id="3.40.710.10">
    <property type="entry name" value="DD-peptidase/beta-lactamase superfamily"/>
    <property type="match status" value="1"/>
</dbReference>
<proteinExistence type="predicted"/>
<evidence type="ECO:0000313" key="6">
    <source>
        <dbReference type="Proteomes" id="UP000710815"/>
    </source>
</evidence>
<protein>
    <submittedName>
        <fullName evidence="5">Class A beta-lactamase-related serine hydrolase</fullName>
    </submittedName>
</protein>
<evidence type="ECO:0000313" key="4">
    <source>
        <dbReference type="EMBL" id="MCH9275702.1"/>
    </source>
</evidence>
<feature type="domain" description="Beta-lactamase class A catalytic" evidence="3">
    <location>
        <begin position="130"/>
        <end position="367"/>
    </location>
</feature>
<evidence type="ECO:0000256" key="2">
    <source>
        <dbReference type="SAM" id="Phobius"/>
    </source>
</evidence>